<dbReference type="AlphaFoldDB" id="A3VBL7"/>
<evidence type="ECO:0000313" key="4">
    <source>
        <dbReference type="Proteomes" id="UP000002931"/>
    </source>
</evidence>
<name>A3VBL7_9RHOB</name>
<accession>A3VBL7</accession>
<evidence type="ECO:0000259" key="2">
    <source>
        <dbReference type="Pfam" id="PF13480"/>
    </source>
</evidence>
<evidence type="ECO:0000256" key="1">
    <source>
        <dbReference type="SAM" id="MobiDB-lite"/>
    </source>
</evidence>
<proteinExistence type="predicted"/>
<dbReference type="OrthoDB" id="213519at2"/>
<reference evidence="3 4" key="1">
    <citation type="journal article" date="2010" name="J. Bacteriol.">
        <title>Genome sequences of Pelagibaca bermudensis HTCC2601T and Maritimibacter alkaliphilus HTCC2654T, the type strains of two marine Roseobacter genera.</title>
        <authorList>
            <person name="Thrash J.C."/>
            <person name="Cho J.C."/>
            <person name="Ferriera S."/>
            <person name="Johnson J."/>
            <person name="Vergin K.L."/>
            <person name="Giovannoni S.J."/>
        </authorList>
    </citation>
    <scope>NUCLEOTIDE SEQUENCE [LARGE SCALE GENOMIC DNA]</scope>
    <source>
        <strain evidence="3 4">HTCC2654</strain>
    </source>
</reference>
<organism evidence="3 4">
    <name type="scientific">Maritimibacter alkaliphilus HTCC2654</name>
    <dbReference type="NCBI Taxonomy" id="314271"/>
    <lineage>
        <taxon>Bacteria</taxon>
        <taxon>Pseudomonadati</taxon>
        <taxon>Pseudomonadota</taxon>
        <taxon>Alphaproteobacteria</taxon>
        <taxon>Rhodobacterales</taxon>
        <taxon>Roseobacteraceae</taxon>
        <taxon>Maritimibacter</taxon>
    </lineage>
</organism>
<evidence type="ECO:0000313" key="3">
    <source>
        <dbReference type="EMBL" id="EAQ14350.1"/>
    </source>
</evidence>
<feature type="domain" description="BioF2-like acetyltransferase" evidence="2">
    <location>
        <begin position="185"/>
        <end position="333"/>
    </location>
</feature>
<feature type="region of interest" description="Disordered" evidence="1">
    <location>
        <begin position="1"/>
        <end position="20"/>
    </location>
</feature>
<dbReference type="EMBL" id="AAMT01000002">
    <property type="protein sequence ID" value="EAQ14350.1"/>
    <property type="molecule type" value="Genomic_DNA"/>
</dbReference>
<dbReference type="Proteomes" id="UP000002931">
    <property type="component" value="Unassembled WGS sequence"/>
</dbReference>
<dbReference type="Gene3D" id="3.40.630.30">
    <property type="match status" value="1"/>
</dbReference>
<dbReference type="SUPFAM" id="SSF55729">
    <property type="entry name" value="Acyl-CoA N-acyltransferases (Nat)"/>
    <property type="match status" value="1"/>
</dbReference>
<dbReference type="RefSeq" id="WP_008333715.1">
    <property type="nucleotide sequence ID" value="NZ_CH902578.1"/>
</dbReference>
<dbReference type="InterPro" id="IPR038740">
    <property type="entry name" value="BioF2-like_GNAT_dom"/>
</dbReference>
<dbReference type="HOGENOM" id="CLU_063014_0_0_5"/>
<dbReference type="Pfam" id="PF13480">
    <property type="entry name" value="Acetyltransf_6"/>
    <property type="match status" value="1"/>
</dbReference>
<comment type="caution">
    <text evidence="3">The sequence shown here is derived from an EMBL/GenBank/DDBJ whole genome shotgun (WGS) entry which is preliminary data.</text>
</comment>
<dbReference type="InterPro" id="IPR016181">
    <property type="entry name" value="Acyl_CoA_acyltransferase"/>
</dbReference>
<dbReference type="eggNOG" id="COG5653">
    <property type="taxonomic scope" value="Bacteria"/>
</dbReference>
<protein>
    <recommendedName>
        <fullName evidence="2">BioF2-like acetyltransferase domain-containing protein</fullName>
    </recommendedName>
</protein>
<sequence length="376" mass="41771">MLTADDMTPSGTLGREESETLDALQPIRTVDLDEVSAATWDAVVPEDRRTPMNLRVWSDISLKSYGVRDKSKIILVGDAERPEALIPLMRRRDAIGWYSLLGNEGGGVEIPRRSEAAIPAIARALIGFGAPITLGDYPAHSPLIPALRDEARGRALVLTRPLPGLAKPWLNLDTTWTDPSQHLKKKTAQSIRRRERRLTELGKLETAFLTPSVSDVDALLDTALAIEASGWKSRAGVALATDPQQESFFRFYCRTLAEHGRLHLTFLDLDGKSIAMSIGELYGGTYWAHKTAYDEDYRKYAPGILKQFYLLRELAGKGVSRIDFQGRLDDFKRTWTDQGVEATKVRIYSFTPRGALALACDAGRQAGSMWTARRPT</sequence>
<keyword evidence="4" id="KW-1185">Reference proteome</keyword>
<gene>
    <name evidence="3" type="ORF">RB2654_16811</name>
</gene>